<dbReference type="EMBL" id="CP000323">
    <property type="protein sequence ID" value="ABE76147.1"/>
    <property type="molecule type" value="Genomic_DNA"/>
</dbReference>
<evidence type="ECO:0000259" key="1">
    <source>
        <dbReference type="Pfam" id="PF10592"/>
    </source>
</evidence>
<sequence length="706" mass="80841">MNNPTDLQSYYTDLMNELDHSSTTQGNYKELLFIEKILPYIEEQGVVDDLELYHFYKPGSRYGRIDGLGFNGDFNDLDLDQLELVILINDFVHDDNIKSLTNSRIEQLKKAGINFFNSALKKDFIESLEESSDGYRAAQEIFQKYKRIESIKLIILTNAQISSRVADKKEIDEDVDIPLKLDIWDIKRIYDLESSQTKSEAIEIDLSEWGGAVPSLLATESDELTSYLCVVNGQTIANLYDEYGARLLEANVRSFLQFRGKINKGIRKTIKTEPEYFFSYNNGLTATASDVEYDKSKQVITKINNLQIVNGGQTTASLLLTQKKDKADLSKIRVQLKLNVVSDAKSDELISNISRFANSQNAIKDSDFFSNHPFHRTLEKLSRQILAPTSKERIKPTRWYYERARGSYLNAQSKLTDAGKKAFRSEHPKEQLIIKTDLAKIYLIFDKRPHDAIKGAQIAFNGFAQSIEKVWDNNPETINEYFFKELVAKFIIWQACKKSVYKQEEFVGNTKATLTAYTIYIIKALMDKQGLEFNYPKVWQDQDVNEFFHDQFIEISIKINDLLNQFSEETGNAVLSMAKSKENLMKVQSIIDKGDYFSLDMMFKTQLVSKNIIEEKRQDSAQQTKTVTKAVSSLIELFNTPPAKWLALIKDAEEKDVLDENDKQVLSLVPNVLLGKSLKTPTDRQVDLINKTLIKLEDKGVYLEVG</sequence>
<reference evidence="3" key="1">
    <citation type="submission" date="2006-03" db="EMBL/GenBank/DDBJ databases">
        <title>Complete sequence of chromosome of Psychrobacter cryohalolentis K5.</title>
        <authorList>
            <consortium name="US DOE Joint Genome Institute"/>
            <person name="Copeland A."/>
            <person name="Lucas S."/>
            <person name="Lapidus A."/>
            <person name="Barry K."/>
            <person name="Detter J.C."/>
            <person name="Glavina del Rio T."/>
            <person name="Hammon N."/>
            <person name="Israni S."/>
            <person name="Dalin E."/>
            <person name="Tice H."/>
            <person name="Pitluck S."/>
            <person name="Brettin T."/>
            <person name="Bruce D."/>
            <person name="Han C."/>
            <person name="Tapia R."/>
            <person name="Sims D.R."/>
            <person name="Gilna P."/>
            <person name="Schmutz J."/>
            <person name="Larimer F."/>
            <person name="Land M."/>
            <person name="Hauser L."/>
            <person name="Kyrpides N."/>
            <person name="Kim E."/>
            <person name="Richardson P."/>
        </authorList>
    </citation>
    <scope>NUCLEOTIDE SEQUENCE</scope>
    <source>
        <strain evidence="3">K5</strain>
    </source>
</reference>
<dbReference type="Pfam" id="PF22879">
    <property type="entry name" value="AIPR_N"/>
    <property type="match status" value="1"/>
</dbReference>
<evidence type="ECO:0000313" key="3">
    <source>
        <dbReference type="EMBL" id="ABE76147.1"/>
    </source>
</evidence>
<dbReference type="HOGENOM" id="CLU_019647_0_0_6"/>
<keyword evidence="4" id="KW-1185">Reference proteome</keyword>
<dbReference type="eggNOG" id="ENOG502Z7VT">
    <property type="taxonomic scope" value="Bacteria"/>
</dbReference>
<evidence type="ECO:0008006" key="5">
    <source>
        <dbReference type="Google" id="ProtNLM"/>
    </source>
</evidence>
<evidence type="ECO:0000313" key="4">
    <source>
        <dbReference type="Proteomes" id="UP000002425"/>
    </source>
</evidence>
<accession>Q1Q856</accession>
<feature type="domain" description="Abortive infection phage resistance protein N-terminal" evidence="2">
    <location>
        <begin position="33"/>
        <end position="190"/>
    </location>
</feature>
<organism evidence="3 4">
    <name type="scientific">Psychrobacter cryohalolentis (strain ATCC BAA-1226 / DSM 17306 / VKM B-2378 / K5)</name>
    <dbReference type="NCBI Taxonomy" id="335284"/>
    <lineage>
        <taxon>Bacteria</taxon>
        <taxon>Pseudomonadati</taxon>
        <taxon>Pseudomonadota</taxon>
        <taxon>Gammaproteobacteria</taxon>
        <taxon>Moraxellales</taxon>
        <taxon>Moraxellaceae</taxon>
        <taxon>Psychrobacter</taxon>
    </lineage>
</organism>
<proteinExistence type="predicted"/>
<feature type="domain" description="Abortive phage infection protein C-terminal" evidence="1">
    <location>
        <begin position="248"/>
        <end position="564"/>
    </location>
</feature>
<name>Q1Q856_PSYCK</name>
<protein>
    <recommendedName>
        <fullName evidence="5">AIPR protein</fullName>
    </recommendedName>
</protein>
<gene>
    <name evidence="3" type="ordered locus">Pcryo_2370</name>
</gene>
<dbReference type="Pfam" id="PF10592">
    <property type="entry name" value="AIPR"/>
    <property type="match status" value="1"/>
</dbReference>
<dbReference type="RefSeq" id="WP_011514675.1">
    <property type="nucleotide sequence ID" value="NC_007969.1"/>
</dbReference>
<dbReference type="Proteomes" id="UP000002425">
    <property type="component" value="Chromosome"/>
</dbReference>
<evidence type="ECO:0000259" key="2">
    <source>
        <dbReference type="Pfam" id="PF22879"/>
    </source>
</evidence>
<dbReference type="KEGG" id="pcr:Pcryo_2370"/>
<dbReference type="InterPro" id="IPR018891">
    <property type="entry name" value="AIPR_C"/>
</dbReference>
<dbReference type="InterPro" id="IPR055101">
    <property type="entry name" value="AIPR_N"/>
</dbReference>
<dbReference type="AlphaFoldDB" id="Q1Q856"/>
<dbReference type="STRING" id="335284.Pcryo_2370"/>